<dbReference type="Proteomes" id="UP000760860">
    <property type="component" value="Unassembled WGS sequence"/>
</dbReference>
<feature type="region of interest" description="Disordered" evidence="1">
    <location>
        <begin position="1"/>
        <end position="41"/>
    </location>
</feature>
<protein>
    <submittedName>
        <fullName evidence="3">Uncharacterized protein</fullName>
    </submittedName>
</protein>
<organism evidence="3 4">
    <name type="scientific">Phytophthora cactorum</name>
    <dbReference type="NCBI Taxonomy" id="29920"/>
    <lineage>
        <taxon>Eukaryota</taxon>
        <taxon>Sar</taxon>
        <taxon>Stramenopiles</taxon>
        <taxon>Oomycota</taxon>
        <taxon>Peronosporomycetes</taxon>
        <taxon>Peronosporales</taxon>
        <taxon>Peronosporaceae</taxon>
        <taxon>Phytophthora</taxon>
    </lineage>
</organism>
<dbReference type="EMBL" id="MJFZ01004346">
    <property type="protein sequence ID" value="RAW19750.1"/>
    <property type="molecule type" value="Genomic_DNA"/>
</dbReference>
<dbReference type="EMBL" id="RCMV01002753">
    <property type="protein sequence ID" value="KAG3201345.1"/>
    <property type="molecule type" value="Genomic_DNA"/>
</dbReference>
<reference evidence="3 4" key="1">
    <citation type="submission" date="2018-01" db="EMBL/GenBank/DDBJ databases">
        <title>Draft genome of the strawberry crown rot pathogen Phytophthora cactorum.</title>
        <authorList>
            <person name="Armitage A.D."/>
            <person name="Lysoe E."/>
            <person name="Nellist C.F."/>
            <person name="Harrison R.J."/>
            <person name="Brurberg M.B."/>
        </authorList>
    </citation>
    <scope>NUCLEOTIDE SEQUENCE [LARGE SCALE GENOMIC DNA]</scope>
    <source>
        <strain evidence="3 4">10300</strain>
    </source>
</reference>
<keyword evidence="4" id="KW-1185">Reference proteome</keyword>
<dbReference type="Proteomes" id="UP000251314">
    <property type="component" value="Unassembled WGS sequence"/>
</dbReference>
<dbReference type="AlphaFoldDB" id="A0A329R5I6"/>
<evidence type="ECO:0000313" key="4">
    <source>
        <dbReference type="Proteomes" id="UP000251314"/>
    </source>
</evidence>
<comment type="caution">
    <text evidence="3">The sequence shown here is derived from an EMBL/GenBank/DDBJ whole genome shotgun (WGS) entry which is preliminary data.</text>
</comment>
<gene>
    <name evidence="3" type="ORF">PC110_g23808</name>
    <name evidence="2" type="ORF">PC129_g23549</name>
</gene>
<name>A0A329R5I6_9STRA</name>
<accession>A0A329R5I6</accession>
<proteinExistence type="predicted"/>
<evidence type="ECO:0000256" key="1">
    <source>
        <dbReference type="SAM" id="MobiDB-lite"/>
    </source>
</evidence>
<dbReference type="VEuPathDB" id="FungiDB:PC110_g23808"/>
<feature type="compositionally biased region" description="Basic and acidic residues" evidence="1">
    <location>
        <begin position="26"/>
        <end position="40"/>
    </location>
</feature>
<evidence type="ECO:0000313" key="3">
    <source>
        <dbReference type="EMBL" id="RAW19750.1"/>
    </source>
</evidence>
<reference evidence="2" key="2">
    <citation type="submission" date="2018-05" db="EMBL/GenBank/DDBJ databases">
        <title>Effector identification in a new, highly contiguous assembly of the strawberry crown rot pathogen Phytophthora cactorum.</title>
        <authorList>
            <person name="Armitage A.D."/>
            <person name="Nellist C.F."/>
            <person name="Bates H."/>
            <person name="Vickerstaff R.J."/>
            <person name="Harrison R.J."/>
        </authorList>
    </citation>
    <scope>NUCLEOTIDE SEQUENCE</scope>
    <source>
        <strain evidence="2">P421</strain>
    </source>
</reference>
<evidence type="ECO:0000313" key="2">
    <source>
        <dbReference type="EMBL" id="KAG3201345.1"/>
    </source>
</evidence>
<sequence length="86" mass="9149">MSAAGLGDDATAESSSPKPGRRGLHKPKDWKQKKASEDSSRVPVICSFPIKSKFESHKSSLAVVPPISVSHDVVYRSSEVSVTVGV</sequence>